<accession>A0A2A4YF90</accession>
<evidence type="ECO:0000256" key="1">
    <source>
        <dbReference type="ARBA" id="ARBA00022801"/>
    </source>
</evidence>
<dbReference type="Proteomes" id="UP000217838">
    <property type="component" value="Unassembled WGS sequence"/>
</dbReference>
<dbReference type="GO" id="GO:0004081">
    <property type="term" value="F:bis(5'-nucleosyl)-tetraphosphatase (asymmetrical) activity"/>
    <property type="evidence" value="ECO:0007669"/>
    <property type="project" value="TreeGrafter"/>
</dbReference>
<dbReference type="GO" id="GO:0006754">
    <property type="term" value="P:ATP biosynthetic process"/>
    <property type="evidence" value="ECO:0007669"/>
    <property type="project" value="TreeGrafter"/>
</dbReference>
<sequence>MNEDCFHLGLKALIRNKEGLFLILRAKNYWDIPGGRIHKEEPLLNALKREVFEETGIYQFLKIEPIQLSLSNIRITTSSYDVGLIHYFYFCEVKDPSVTLSDEHISYEWSSMEQLIERLAQEAPKELLEKLSHYEAKTTS</sequence>
<evidence type="ECO:0000313" key="4">
    <source>
        <dbReference type="Proteomes" id="UP000217838"/>
    </source>
</evidence>
<evidence type="ECO:0000259" key="2">
    <source>
        <dbReference type="PROSITE" id="PS51462"/>
    </source>
</evidence>
<dbReference type="PANTHER" id="PTHR21340">
    <property type="entry name" value="DIADENOSINE 5,5-P1,P4-TETRAPHOSPHATE PYROPHOSPHOHYDROLASE MUTT"/>
    <property type="match status" value="1"/>
</dbReference>
<proteinExistence type="predicted"/>
<dbReference type="SUPFAM" id="SSF55811">
    <property type="entry name" value="Nudix"/>
    <property type="match status" value="1"/>
</dbReference>
<dbReference type="AlphaFoldDB" id="A0A2A4YF90"/>
<name>A0A2A4YF90_UNCAE</name>
<dbReference type="InterPro" id="IPR051325">
    <property type="entry name" value="Nudix_hydrolase_domain"/>
</dbReference>
<dbReference type="Pfam" id="PF00293">
    <property type="entry name" value="NUDIX"/>
    <property type="match status" value="1"/>
</dbReference>
<dbReference type="Gene3D" id="3.90.79.10">
    <property type="entry name" value="Nucleoside Triphosphate Pyrophosphohydrolase"/>
    <property type="match status" value="1"/>
</dbReference>
<dbReference type="EMBL" id="NVUU01000060">
    <property type="protein sequence ID" value="PCI93496.1"/>
    <property type="molecule type" value="Genomic_DNA"/>
</dbReference>
<dbReference type="InterPro" id="IPR020084">
    <property type="entry name" value="NUDIX_hydrolase_CS"/>
</dbReference>
<dbReference type="PANTHER" id="PTHR21340:SF0">
    <property type="entry name" value="BIS(5'-NUCLEOSYL)-TETRAPHOSPHATASE [ASYMMETRICAL]"/>
    <property type="match status" value="1"/>
</dbReference>
<organism evidence="3 4">
    <name type="scientific">Aerophobetes bacterium</name>
    <dbReference type="NCBI Taxonomy" id="2030807"/>
    <lineage>
        <taxon>Bacteria</taxon>
        <taxon>Candidatus Aerophobota</taxon>
    </lineage>
</organism>
<evidence type="ECO:0000313" key="3">
    <source>
        <dbReference type="EMBL" id="PCI93496.1"/>
    </source>
</evidence>
<protein>
    <recommendedName>
        <fullName evidence="2">Nudix hydrolase domain-containing protein</fullName>
    </recommendedName>
</protein>
<dbReference type="InterPro" id="IPR015797">
    <property type="entry name" value="NUDIX_hydrolase-like_dom_sf"/>
</dbReference>
<keyword evidence="1" id="KW-0378">Hydrolase</keyword>
<dbReference type="PROSITE" id="PS00893">
    <property type="entry name" value="NUDIX_BOX"/>
    <property type="match status" value="1"/>
</dbReference>
<dbReference type="InterPro" id="IPR000086">
    <property type="entry name" value="NUDIX_hydrolase_dom"/>
</dbReference>
<dbReference type="PROSITE" id="PS51462">
    <property type="entry name" value="NUDIX"/>
    <property type="match status" value="1"/>
</dbReference>
<feature type="domain" description="Nudix hydrolase" evidence="2">
    <location>
        <begin position="5"/>
        <end position="132"/>
    </location>
</feature>
<dbReference type="GO" id="GO:0006167">
    <property type="term" value="P:AMP biosynthetic process"/>
    <property type="evidence" value="ECO:0007669"/>
    <property type="project" value="TreeGrafter"/>
</dbReference>
<reference evidence="4" key="1">
    <citation type="submission" date="2017-08" db="EMBL/GenBank/DDBJ databases">
        <title>A dynamic microbial community with high functional redundancy inhabits the cold, oxic subseafloor aquifer.</title>
        <authorList>
            <person name="Tully B.J."/>
            <person name="Wheat C.G."/>
            <person name="Glazer B.T."/>
            <person name="Huber J.A."/>
        </authorList>
    </citation>
    <scope>NUCLEOTIDE SEQUENCE [LARGE SCALE GENOMIC DNA]</scope>
</reference>
<gene>
    <name evidence="3" type="ORF">COB11_05225</name>
</gene>
<comment type="caution">
    <text evidence="3">The sequence shown here is derived from an EMBL/GenBank/DDBJ whole genome shotgun (WGS) entry which is preliminary data.</text>
</comment>